<accession>A0A2P6V2S5</accession>
<dbReference type="Gene3D" id="1.25.40.420">
    <property type="match status" value="1"/>
</dbReference>
<feature type="domain" description="BACK" evidence="6">
    <location>
        <begin position="483"/>
        <end position="544"/>
    </location>
</feature>
<evidence type="ECO:0000313" key="8">
    <source>
        <dbReference type="Proteomes" id="UP000239649"/>
    </source>
</evidence>
<comment type="similarity">
    <text evidence="2">Belongs to the Mediator complex subunit 4 family.</text>
</comment>
<dbReference type="PANTHER" id="PTHR13208">
    <property type="entry name" value="MEDIATOR OF RNA POLYMERASE II TRANSCRIPTION SUBUNIT 4"/>
    <property type="match status" value="1"/>
</dbReference>
<dbReference type="GO" id="GO:0006357">
    <property type="term" value="P:regulation of transcription by RNA polymerase II"/>
    <property type="evidence" value="ECO:0007669"/>
    <property type="project" value="InterPro"/>
</dbReference>
<dbReference type="Pfam" id="PF07707">
    <property type="entry name" value="BACK"/>
    <property type="match status" value="1"/>
</dbReference>
<keyword evidence="8" id="KW-1185">Reference proteome</keyword>
<dbReference type="OrthoDB" id="520255at2759"/>
<dbReference type="GO" id="GO:0070847">
    <property type="term" value="C:core mediator complex"/>
    <property type="evidence" value="ECO:0007669"/>
    <property type="project" value="TreeGrafter"/>
</dbReference>
<evidence type="ECO:0000313" key="7">
    <source>
        <dbReference type="EMBL" id="PSC68382.1"/>
    </source>
</evidence>
<dbReference type="InterPro" id="IPR019258">
    <property type="entry name" value="Mediator_Med4"/>
</dbReference>
<protein>
    <submittedName>
        <fullName evidence="7">Mediator of RNA polymerase II transcription subunit 4</fullName>
    </submittedName>
</protein>
<dbReference type="AlphaFoldDB" id="A0A2P6V2S5"/>
<dbReference type="STRING" id="554055.A0A2P6V2S5"/>
<comment type="caution">
    <text evidence="7">The sequence shown here is derived from an EMBL/GenBank/DDBJ whole genome shotgun (WGS) entry which is preliminary data.</text>
</comment>
<organism evidence="7 8">
    <name type="scientific">Micractinium conductrix</name>
    <dbReference type="NCBI Taxonomy" id="554055"/>
    <lineage>
        <taxon>Eukaryota</taxon>
        <taxon>Viridiplantae</taxon>
        <taxon>Chlorophyta</taxon>
        <taxon>core chlorophytes</taxon>
        <taxon>Trebouxiophyceae</taxon>
        <taxon>Chlorellales</taxon>
        <taxon>Chlorellaceae</taxon>
        <taxon>Chlorella clade</taxon>
        <taxon>Micractinium</taxon>
    </lineage>
</organism>
<evidence type="ECO:0000259" key="6">
    <source>
        <dbReference type="Pfam" id="PF07707"/>
    </source>
</evidence>
<evidence type="ECO:0000256" key="4">
    <source>
        <dbReference type="ARBA" id="ARBA00023163"/>
    </source>
</evidence>
<dbReference type="EMBL" id="LHPF02000038">
    <property type="protein sequence ID" value="PSC68382.1"/>
    <property type="molecule type" value="Genomic_DNA"/>
</dbReference>
<dbReference type="GO" id="GO:0016592">
    <property type="term" value="C:mediator complex"/>
    <property type="evidence" value="ECO:0007669"/>
    <property type="project" value="InterPro"/>
</dbReference>
<proteinExistence type="inferred from homology"/>
<evidence type="ECO:0000256" key="2">
    <source>
        <dbReference type="ARBA" id="ARBA00009626"/>
    </source>
</evidence>
<evidence type="ECO:0000256" key="3">
    <source>
        <dbReference type="ARBA" id="ARBA00023015"/>
    </source>
</evidence>
<keyword evidence="4" id="KW-0804">Transcription</keyword>
<reference evidence="7 8" key="1">
    <citation type="journal article" date="2018" name="Plant J.">
        <title>Genome sequences of Chlorella sorokiniana UTEX 1602 and Micractinium conductrix SAG 241.80: implications to maltose excretion by a green alga.</title>
        <authorList>
            <person name="Arriola M.B."/>
            <person name="Velmurugan N."/>
            <person name="Zhang Y."/>
            <person name="Plunkett M.H."/>
            <person name="Hondzo H."/>
            <person name="Barney B.M."/>
        </authorList>
    </citation>
    <scope>NUCLEOTIDE SEQUENCE [LARGE SCALE GENOMIC DNA]</scope>
    <source>
        <strain evidence="7 8">SAG 241.80</strain>
    </source>
</reference>
<evidence type="ECO:0000256" key="5">
    <source>
        <dbReference type="ARBA" id="ARBA00023242"/>
    </source>
</evidence>
<dbReference type="PANTHER" id="PTHR13208:SF2">
    <property type="entry name" value="MEDIATOR OF RNA POLYMERASE II TRANSCRIPTION SUBUNIT 4"/>
    <property type="match status" value="1"/>
</dbReference>
<dbReference type="Proteomes" id="UP000239649">
    <property type="component" value="Unassembled WGS sequence"/>
</dbReference>
<keyword evidence="3" id="KW-0805">Transcription regulation</keyword>
<dbReference type="GO" id="GO:0003712">
    <property type="term" value="F:transcription coregulator activity"/>
    <property type="evidence" value="ECO:0007669"/>
    <property type="project" value="InterPro"/>
</dbReference>
<evidence type="ECO:0000256" key="1">
    <source>
        <dbReference type="ARBA" id="ARBA00004123"/>
    </source>
</evidence>
<name>A0A2P6V2S5_9CHLO</name>
<dbReference type="InterPro" id="IPR011705">
    <property type="entry name" value="BACK"/>
</dbReference>
<comment type="subcellular location">
    <subcellularLocation>
        <location evidence="1">Nucleus</location>
    </subcellularLocation>
</comment>
<sequence>MAAAADGRSVGRLPPNETALLVCDVQERFRPVISGFPAVVDTSWAAHAEVELAVLLQRLQGLLRDSAKPDSAGLDGLLEELAWLFSSLSGSKGADEAFRAIDNAQGKLQAAIVALQGAVDRYTPPPGYRPPAADAADAAFVRGLLSYAHRLSYSSAAPLGYQPGQPLYFFKPPAPQEAEMRVSQLHAFSREWEAQQQQLQAQRAAAARGAAAPTAAPAAVPAAMPAAPAAAPPGDLAGLAAQHGLDVQHLLASMPPGWKPGDPIPAAGAAGAAAAAAAGAAPAAAAPQPEAAEEAAPPAPRLAGIFLNTLDLGELEYGSFSQKFRDWAARWAAGGAHEYVVQCCDEAEWASYRQLLAFMHSMAKELPQGPDELLRLLVVAREHAVEAAVLGCVQRLQEQACNLPACTCMELLAALLDAPVSGEAAIQAAAAQLTGACCDRMGELLKAEDVLQDAGEQRALVQLLGPLQVMLNDERLCQLWRALPLRLLRDCVLDDNNVQADTEATVLAACLRWAEGRAGLRVEQLAELLCRVRFPQVPAATLFNYHRAYTELRRFDPDKELLLRATSDPRQWDRLRAAMLAADPPPHIAAIKAKCERWWQPHVPPLARCAAPGSFGFQCRKPGDGSHSTSSNSVYWNGFLWRVMLKKKRAEDRVVAFLLPTASQKPCKGNSETLFGLEVYYEIFLCRGAEEDRVTAAWGRFTPTSGSGHGRHALTNRSAPGRPPFCWDDFWSDSASPYCRDGVVRGRFTLSVSADGSGASDGEERAANEQGW</sequence>
<keyword evidence="5" id="KW-0539">Nucleus</keyword>
<gene>
    <name evidence="7" type="ORF">C2E20_8063</name>
</gene>